<evidence type="ECO:0000259" key="2">
    <source>
        <dbReference type="Pfam" id="PF14200"/>
    </source>
</evidence>
<proteinExistence type="predicted"/>
<feature type="domain" description="Ricin B lectin" evidence="2">
    <location>
        <begin position="72"/>
        <end position="151"/>
    </location>
</feature>
<dbReference type="InterPro" id="IPR035992">
    <property type="entry name" value="Ricin_B-like_lectins"/>
</dbReference>
<evidence type="ECO:0000313" key="4">
    <source>
        <dbReference type="Proteomes" id="UP000315226"/>
    </source>
</evidence>
<keyword evidence="1" id="KW-0732">Signal</keyword>
<evidence type="ECO:0000313" key="3">
    <source>
        <dbReference type="EMBL" id="GEB62063.1"/>
    </source>
</evidence>
<keyword evidence="4" id="KW-1185">Reference proteome</keyword>
<dbReference type="Gene3D" id="2.80.10.50">
    <property type="match status" value="1"/>
</dbReference>
<name>A0A4Y3RZ29_9ACTN</name>
<dbReference type="EMBL" id="BJMN01000077">
    <property type="protein sequence ID" value="GEB62063.1"/>
    <property type="molecule type" value="Genomic_DNA"/>
</dbReference>
<dbReference type="RefSeq" id="WP_141302755.1">
    <property type="nucleotide sequence ID" value="NZ_BJMN01000077.1"/>
</dbReference>
<dbReference type="CDD" id="cd00161">
    <property type="entry name" value="beta-trefoil_Ricin-like"/>
    <property type="match status" value="1"/>
</dbReference>
<feature type="signal peptide" evidence="1">
    <location>
        <begin position="1"/>
        <end position="33"/>
    </location>
</feature>
<evidence type="ECO:0000256" key="1">
    <source>
        <dbReference type="SAM" id="SignalP"/>
    </source>
</evidence>
<comment type="caution">
    <text evidence="3">The sequence shown here is derived from an EMBL/GenBank/DDBJ whole genome shotgun (WGS) entry which is preliminary data.</text>
</comment>
<dbReference type="OrthoDB" id="3645604at2"/>
<gene>
    <name evidence="3" type="ORF">SGA01_76680</name>
</gene>
<accession>A0A4Y3RZ29</accession>
<dbReference type="AlphaFoldDB" id="A0A4Y3RZ29"/>
<reference evidence="3 4" key="1">
    <citation type="submission" date="2019-06" db="EMBL/GenBank/DDBJ databases">
        <title>Whole genome shotgun sequence of Streptomyces gardneri NBRC 12865.</title>
        <authorList>
            <person name="Hosoyama A."/>
            <person name="Uohara A."/>
            <person name="Ohji S."/>
            <person name="Ichikawa N."/>
        </authorList>
    </citation>
    <scope>NUCLEOTIDE SEQUENCE [LARGE SCALE GENOMIC DNA]</scope>
    <source>
        <strain evidence="3 4">NBRC 12865</strain>
    </source>
</reference>
<organism evidence="3 4">
    <name type="scientific">Streptomyces gardneri</name>
    <dbReference type="NCBI Taxonomy" id="66892"/>
    <lineage>
        <taxon>Bacteria</taxon>
        <taxon>Bacillati</taxon>
        <taxon>Actinomycetota</taxon>
        <taxon>Actinomycetes</taxon>
        <taxon>Kitasatosporales</taxon>
        <taxon>Streptomycetaceae</taxon>
        <taxon>Streptomyces</taxon>
    </lineage>
</organism>
<dbReference type="Pfam" id="PF14200">
    <property type="entry name" value="RicinB_lectin_2"/>
    <property type="match status" value="1"/>
</dbReference>
<sequence>MNTRSMVRSLSRPALALAAAAALLLGTGGPSSAAGAAAGAAAERPAPAPAAKPVPRPGADAQSVAPLGINAYGWIKNYNSGRCLAVPGGSQQPAEGLIQWGCGTWNDHYWEIRYEGDGDGERWYSVRNKNSGMCLSVDAARTNDFARATQYPCGNANEYLFVDQYWALRYNSAKQANQFVNWNSRKCLAVLDGNKNDGAAVIQYTCGTHLDHYWR</sequence>
<feature type="chain" id="PRO_5021321234" description="Ricin B lectin domain-containing protein" evidence="1">
    <location>
        <begin position="34"/>
        <end position="215"/>
    </location>
</feature>
<dbReference type="SUPFAM" id="SSF50370">
    <property type="entry name" value="Ricin B-like lectins"/>
    <property type="match status" value="1"/>
</dbReference>
<dbReference type="PROSITE" id="PS50231">
    <property type="entry name" value="RICIN_B_LECTIN"/>
    <property type="match status" value="1"/>
</dbReference>
<dbReference type="Proteomes" id="UP000315226">
    <property type="component" value="Unassembled WGS sequence"/>
</dbReference>
<protein>
    <recommendedName>
        <fullName evidence="2">Ricin B lectin domain-containing protein</fullName>
    </recommendedName>
</protein>
<dbReference type="InterPro" id="IPR000772">
    <property type="entry name" value="Ricin_B_lectin"/>
</dbReference>